<evidence type="ECO:0000313" key="2">
    <source>
        <dbReference type="Proteomes" id="UP000680348"/>
    </source>
</evidence>
<accession>A0A942E0T1</accession>
<dbReference type="AlphaFoldDB" id="A0A942E0T1"/>
<gene>
    <name evidence="1" type="ORF">KEU06_09175</name>
</gene>
<dbReference type="EMBL" id="JAGWCR010000004">
    <property type="protein sequence ID" value="MBS3648775.1"/>
    <property type="molecule type" value="Genomic_DNA"/>
</dbReference>
<reference evidence="1" key="1">
    <citation type="submission" date="2021-04" db="EMBL/GenBank/DDBJ databases">
        <title>Pseudaminobacter soli sp. nov., isolated from paddy soil contaminated by heavy metals.</title>
        <authorList>
            <person name="Zhang K."/>
        </authorList>
    </citation>
    <scope>NUCLEOTIDE SEQUENCE</scope>
    <source>
        <strain evidence="1">19-2017</strain>
    </source>
</reference>
<proteinExistence type="predicted"/>
<dbReference type="Proteomes" id="UP000680348">
    <property type="component" value="Unassembled WGS sequence"/>
</dbReference>
<dbReference type="RefSeq" id="WP_188254339.1">
    <property type="nucleotide sequence ID" value="NZ_JABVCF010000004.1"/>
</dbReference>
<organism evidence="1 2">
    <name type="scientific">Pseudaminobacter soli</name>
    <name type="common">ex Zhang et al. 2022</name>
    <dbReference type="NCBI Taxonomy" id="2831468"/>
    <lineage>
        <taxon>Bacteria</taxon>
        <taxon>Pseudomonadati</taxon>
        <taxon>Pseudomonadota</taxon>
        <taxon>Alphaproteobacteria</taxon>
        <taxon>Hyphomicrobiales</taxon>
        <taxon>Phyllobacteriaceae</taxon>
        <taxon>Pseudaminobacter</taxon>
    </lineage>
</organism>
<sequence length="76" mass="8327">MDWPIVVKTLRASAQKDASRSADMQRTDPAFAMELHLMSLLSNRLAEAFEAGHVAAGVEPVPESVPEKRGRPRKVA</sequence>
<evidence type="ECO:0000313" key="1">
    <source>
        <dbReference type="EMBL" id="MBS3648775.1"/>
    </source>
</evidence>
<protein>
    <submittedName>
        <fullName evidence="1">Uncharacterized protein</fullName>
    </submittedName>
</protein>
<comment type="caution">
    <text evidence="1">The sequence shown here is derived from an EMBL/GenBank/DDBJ whole genome shotgun (WGS) entry which is preliminary data.</text>
</comment>
<name>A0A942E0T1_9HYPH</name>
<keyword evidence="2" id="KW-1185">Reference proteome</keyword>